<dbReference type="Proteomes" id="UP000663827">
    <property type="component" value="Unassembled WGS sequence"/>
</dbReference>
<accession>A0A8H3DU75</accession>
<comment type="caution">
    <text evidence="1">The sequence shown here is derived from an EMBL/GenBank/DDBJ whole genome shotgun (WGS) entry which is preliminary data.</text>
</comment>
<organism evidence="1 2">
    <name type="scientific">Rhizoctonia solani</name>
    <dbReference type="NCBI Taxonomy" id="456999"/>
    <lineage>
        <taxon>Eukaryota</taxon>
        <taxon>Fungi</taxon>
        <taxon>Dikarya</taxon>
        <taxon>Basidiomycota</taxon>
        <taxon>Agaricomycotina</taxon>
        <taxon>Agaricomycetes</taxon>
        <taxon>Cantharellales</taxon>
        <taxon>Ceratobasidiaceae</taxon>
        <taxon>Rhizoctonia</taxon>
    </lineage>
</organism>
<reference evidence="1" key="1">
    <citation type="submission" date="2021-01" db="EMBL/GenBank/DDBJ databases">
        <authorList>
            <person name="Kaushik A."/>
        </authorList>
    </citation>
    <scope>NUCLEOTIDE SEQUENCE</scope>
    <source>
        <strain evidence="1">AG5</strain>
    </source>
</reference>
<protein>
    <submittedName>
        <fullName evidence="1">Uncharacterized protein</fullName>
    </submittedName>
</protein>
<gene>
    <name evidence="1" type="ORF">RDB_LOCUS47318</name>
</gene>
<dbReference type="EMBL" id="CAJNJQ010000933">
    <property type="protein sequence ID" value="CAE7109862.1"/>
    <property type="molecule type" value="Genomic_DNA"/>
</dbReference>
<proteinExistence type="predicted"/>
<evidence type="ECO:0000313" key="1">
    <source>
        <dbReference type="EMBL" id="CAE7109862.1"/>
    </source>
</evidence>
<evidence type="ECO:0000313" key="2">
    <source>
        <dbReference type="Proteomes" id="UP000663827"/>
    </source>
</evidence>
<name>A0A8H3DU75_9AGAM</name>
<dbReference type="AlphaFoldDB" id="A0A8H3DU75"/>
<sequence>MRTFASGDDSVKDYNLVDTDDGDRPQLVHCIHYIEQPSSLDRFAALLGLAKGDKPVIEEVKKAYEFITRKYAAGDQVILCVRSFEKWETDRGAKVAEVLARHLHDGTYPANLVNAQPGNGGNRTGSRIPIYAVVVDRTCAFLSSSGAETHSNLPSVSDWDEIQSISAWSDWLKSRLPLGIQHMVCFSYDGGFRSGSTMYDLGGAIISREVCTCRLKRWYVAQTWHQFKLRFSGQASRWGLERGATKHVLYYRQHRLPKLDEHKPVWTCVLNSSSHQAQVLPLELMKPSGMHHHEVQSYEGLPWRMGGGSMLVWKSYREAPN</sequence>